<dbReference type="Pfam" id="PF14580">
    <property type="entry name" value="LRR_9"/>
    <property type="match status" value="1"/>
</dbReference>
<evidence type="ECO:0000256" key="3">
    <source>
        <dbReference type="SAM" id="MobiDB-lite"/>
    </source>
</evidence>
<comment type="caution">
    <text evidence="4">The sequence shown here is derived from an EMBL/GenBank/DDBJ whole genome shotgun (WGS) entry which is preliminary data.</text>
</comment>
<sequence>MSDEDDTTHNDDPISDDDRPPTPPEKSGPAGAKPLTTDLVATHLSLLARTGNGLAHAYTRLELHNEGITNVDALEYYPNLRYLDLSSNALRDIGTLTSLEYLLSLDLHSNALRSIPSALDKRKFIQQANFAKNRLEVWEVTSWPMCAWLNVNDNKLSNLPLPEFHELLHLEARGNKLTNLAPIVCPKLQRLYLANNNISSLTGLENKQSLQLLHLRANKIRSLDVIGDLGALSYLNLRSNQIENPKELDKIASLQNLKAIVLMDNPIDQLPTYRLELLRRLPKLERIDKDPVSEEEKEEAEQVRPAN</sequence>
<dbReference type="Gene3D" id="3.80.10.10">
    <property type="entry name" value="Ribonuclease Inhibitor"/>
    <property type="match status" value="2"/>
</dbReference>
<evidence type="ECO:0000313" key="4">
    <source>
        <dbReference type="EMBL" id="KAJ3052298.1"/>
    </source>
</evidence>
<evidence type="ECO:0000256" key="2">
    <source>
        <dbReference type="ARBA" id="ARBA00022737"/>
    </source>
</evidence>
<accession>A0AAD5SCN2</accession>
<proteinExistence type="predicted"/>
<dbReference type="InterPro" id="IPR003591">
    <property type="entry name" value="Leu-rich_rpt_typical-subtyp"/>
</dbReference>
<dbReference type="Pfam" id="PF00560">
    <property type="entry name" value="LRR_1"/>
    <property type="match status" value="1"/>
</dbReference>
<keyword evidence="1" id="KW-0433">Leucine-rich repeat</keyword>
<keyword evidence="2" id="KW-0677">Repeat</keyword>
<reference evidence="4" key="1">
    <citation type="submission" date="2020-05" db="EMBL/GenBank/DDBJ databases">
        <title>Phylogenomic resolution of chytrid fungi.</title>
        <authorList>
            <person name="Stajich J.E."/>
            <person name="Amses K."/>
            <person name="Simmons R."/>
            <person name="Seto K."/>
            <person name="Myers J."/>
            <person name="Bonds A."/>
            <person name="Quandt C.A."/>
            <person name="Barry K."/>
            <person name="Liu P."/>
            <person name="Grigoriev I."/>
            <person name="Longcore J.E."/>
            <person name="James T.Y."/>
        </authorList>
    </citation>
    <scope>NUCLEOTIDE SEQUENCE</scope>
    <source>
        <strain evidence="4">JEL0318</strain>
    </source>
</reference>
<dbReference type="SUPFAM" id="SSF52058">
    <property type="entry name" value="L domain-like"/>
    <property type="match status" value="1"/>
</dbReference>
<evidence type="ECO:0000256" key="1">
    <source>
        <dbReference type="ARBA" id="ARBA00022614"/>
    </source>
</evidence>
<feature type="region of interest" description="Disordered" evidence="3">
    <location>
        <begin position="1"/>
        <end position="35"/>
    </location>
</feature>
<dbReference type="PANTHER" id="PTHR46652:SF8">
    <property type="entry name" value="LEUCINE RICH REPEAT CONTAINING 23"/>
    <property type="match status" value="1"/>
</dbReference>
<name>A0AAD5SCN2_9FUNG</name>
<dbReference type="InterPro" id="IPR001611">
    <property type="entry name" value="Leu-rich_rpt"/>
</dbReference>
<feature type="compositionally biased region" description="Basic and acidic residues" evidence="3">
    <location>
        <begin position="7"/>
        <end position="20"/>
    </location>
</feature>
<dbReference type="Proteomes" id="UP001212841">
    <property type="component" value="Unassembled WGS sequence"/>
</dbReference>
<dbReference type="PROSITE" id="PS51450">
    <property type="entry name" value="LRR"/>
    <property type="match status" value="3"/>
</dbReference>
<gene>
    <name evidence="4" type="primary">LRRC23</name>
    <name evidence="4" type="ORF">HK097_006551</name>
</gene>
<feature type="region of interest" description="Disordered" evidence="3">
    <location>
        <begin position="288"/>
        <end position="307"/>
    </location>
</feature>
<dbReference type="SMART" id="SM00369">
    <property type="entry name" value="LRR_TYP"/>
    <property type="match status" value="4"/>
</dbReference>
<dbReference type="PANTHER" id="PTHR46652">
    <property type="entry name" value="LEUCINE-RICH REPEAT AND IQ DOMAIN-CONTAINING PROTEIN 1-RELATED"/>
    <property type="match status" value="1"/>
</dbReference>
<protein>
    <submittedName>
        <fullName evidence="4">Leucine-rich repeat-containing protein 23</fullName>
    </submittedName>
</protein>
<evidence type="ECO:0000313" key="5">
    <source>
        <dbReference type="Proteomes" id="UP001212841"/>
    </source>
</evidence>
<dbReference type="AlphaFoldDB" id="A0AAD5SCN2"/>
<dbReference type="InterPro" id="IPR032675">
    <property type="entry name" value="LRR_dom_sf"/>
</dbReference>
<dbReference type="EMBL" id="JADGJD010000307">
    <property type="protein sequence ID" value="KAJ3052298.1"/>
    <property type="molecule type" value="Genomic_DNA"/>
</dbReference>
<dbReference type="InterPro" id="IPR050836">
    <property type="entry name" value="SDS22/Internalin_LRR"/>
</dbReference>
<keyword evidence="5" id="KW-1185">Reference proteome</keyword>
<organism evidence="4 5">
    <name type="scientific">Rhizophlyctis rosea</name>
    <dbReference type="NCBI Taxonomy" id="64517"/>
    <lineage>
        <taxon>Eukaryota</taxon>
        <taxon>Fungi</taxon>
        <taxon>Fungi incertae sedis</taxon>
        <taxon>Chytridiomycota</taxon>
        <taxon>Chytridiomycota incertae sedis</taxon>
        <taxon>Chytridiomycetes</taxon>
        <taxon>Rhizophlyctidales</taxon>
        <taxon>Rhizophlyctidaceae</taxon>
        <taxon>Rhizophlyctis</taxon>
    </lineage>
</organism>